<dbReference type="SUPFAM" id="SSF53474">
    <property type="entry name" value="alpha/beta-Hydrolases"/>
    <property type="match status" value="1"/>
</dbReference>
<proteinExistence type="predicted"/>
<dbReference type="EMBL" id="BAAAMY010000011">
    <property type="protein sequence ID" value="GAA1929003.1"/>
    <property type="molecule type" value="Genomic_DNA"/>
</dbReference>
<evidence type="ECO:0000313" key="2">
    <source>
        <dbReference type="Proteomes" id="UP001501612"/>
    </source>
</evidence>
<comment type="caution">
    <text evidence="1">The sequence shown here is derived from an EMBL/GenBank/DDBJ whole genome shotgun (WGS) entry which is preliminary data.</text>
</comment>
<name>A0ABP5B353_9ACTN</name>
<gene>
    <name evidence="1" type="ORF">GCM10009737_33660</name>
</gene>
<protein>
    <recommendedName>
        <fullName evidence="3">Fungal lipase-like domain-containing protein</fullName>
    </recommendedName>
</protein>
<keyword evidence="2" id="KW-1185">Reference proteome</keyword>
<evidence type="ECO:0008006" key="3">
    <source>
        <dbReference type="Google" id="ProtNLM"/>
    </source>
</evidence>
<dbReference type="InterPro" id="IPR029058">
    <property type="entry name" value="AB_hydrolase_fold"/>
</dbReference>
<dbReference type="Gene3D" id="3.40.50.1820">
    <property type="entry name" value="alpha/beta hydrolase"/>
    <property type="match status" value="1"/>
</dbReference>
<reference evidence="2" key="1">
    <citation type="journal article" date="2019" name="Int. J. Syst. Evol. Microbiol.">
        <title>The Global Catalogue of Microorganisms (GCM) 10K type strain sequencing project: providing services to taxonomists for standard genome sequencing and annotation.</title>
        <authorList>
            <consortium name="The Broad Institute Genomics Platform"/>
            <consortium name="The Broad Institute Genome Sequencing Center for Infectious Disease"/>
            <person name="Wu L."/>
            <person name="Ma J."/>
        </authorList>
    </citation>
    <scope>NUCLEOTIDE SEQUENCE [LARGE SCALE GENOMIC DNA]</scope>
    <source>
        <strain evidence="2">JCM 14046</strain>
    </source>
</reference>
<accession>A0ABP5B353</accession>
<organism evidence="1 2">
    <name type="scientific">Nocardioides lentus</name>
    <dbReference type="NCBI Taxonomy" id="338077"/>
    <lineage>
        <taxon>Bacteria</taxon>
        <taxon>Bacillati</taxon>
        <taxon>Actinomycetota</taxon>
        <taxon>Actinomycetes</taxon>
        <taxon>Propionibacteriales</taxon>
        <taxon>Nocardioidaceae</taxon>
        <taxon>Nocardioides</taxon>
    </lineage>
</organism>
<evidence type="ECO:0000313" key="1">
    <source>
        <dbReference type="EMBL" id="GAA1929003.1"/>
    </source>
</evidence>
<sequence>MALVSARVSGPESGPVSGPVSGAGSRLRVVGGAGGVVAGADDLRDLATAYDELGDRVRRTGRAVLGLAADPDLLASAVRGPTTFAEAEAALVAAALGPDGALRGAATWEADAVAVRATAAGLVAADRLAAQAVGRVAHRLGGLLGPGALGPALALGAAASVAAPPLVEPLAALAGGTVDGSHPLLPAGAAGTAGAAGLLAATYGPEGAPVVTRRSDLDRAPAPPRDVADLIGGLAGVAALAGTAPGAVAVDTLVGADGTRRHVVHLPGTDDMTTWPWTRDGDARDLGANLRLASGSPMTYGAGVLRAMAEAGVGPDEPVLITGHSQGGMAATALAAAARSGEVPFDVRQVVTAGSPATPLSATLGGAGARGVEVLALEHRGDPVPHLDGTAPVDAPHRVTVIFGGDGAVPGAAGGAGGADPVDRHGLRHYVAGAAAADASDHPSLVAQRDRLADLGFLDARRVERRVFTVGRDEP</sequence>
<dbReference type="Proteomes" id="UP001501612">
    <property type="component" value="Unassembled WGS sequence"/>
</dbReference>